<evidence type="ECO:0000256" key="2">
    <source>
        <dbReference type="SAM" id="Phobius"/>
    </source>
</evidence>
<comment type="caution">
    <text evidence="4">The sequence shown here is derived from an EMBL/GenBank/DDBJ whole genome shotgun (WGS) entry which is preliminary data.</text>
</comment>
<dbReference type="Proteomes" id="UP000276443">
    <property type="component" value="Unassembled WGS sequence"/>
</dbReference>
<feature type="transmembrane region" description="Helical" evidence="2">
    <location>
        <begin position="115"/>
        <end position="135"/>
    </location>
</feature>
<dbReference type="Pfam" id="PF13559">
    <property type="entry name" value="DUF4129"/>
    <property type="match status" value="1"/>
</dbReference>
<evidence type="ECO:0000313" key="4">
    <source>
        <dbReference type="EMBL" id="RPF50692.1"/>
    </source>
</evidence>
<dbReference type="Gene3D" id="3.10.620.30">
    <property type="match status" value="1"/>
</dbReference>
<dbReference type="SUPFAM" id="SSF54001">
    <property type="entry name" value="Cysteine proteinases"/>
    <property type="match status" value="1"/>
</dbReference>
<protein>
    <submittedName>
        <fullName evidence="4">Uncharacterized protein DUF4129</fullName>
    </submittedName>
</protein>
<evidence type="ECO:0000256" key="1">
    <source>
        <dbReference type="SAM" id="MobiDB-lite"/>
    </source>
</evidence>
<sequence length="736" mass="84418">MKDMMKDNQIISLVLYAGSLILLLEWVYPLDDVTDTANMSAFYLFMVLCFILTATKLPYWIVSPIKFMGLLFVMHQLFYSGSFLSRIWINEVFTDMQMNISMMLSQNWGGLSPSFRTLLFLILLWMMSYLLYYWFAVRKKPFSFILFTFIYITVLDTFTVFNAEGAIIRAFIIGVAIMGIAHLQHLLEKEKIKMPQMSTMMKWISPLLILIGFSTVVGYAAPKYEPIWPDPVPFIQSAAEGSGIGDGPGGGVQKIGYGENDERLGGGFIQDDTTVFLAQSPKSKYWKVETKEVYTGKGWIRSNDGVFNQSNSSLRDLAQYSDLVERSEDEATVRFESPGVLNKLVYNYGADRVTSNHDGMTFEVNSFTGEVVPKSGDSTNLPKEYQLDVQRPFYPVEEMRKIDSSVEDNIGVEYLQLPESLPDRVVRLAEEIVDGEDNRYDQAKAIEQYFTNNGFRYETQDVAVPSEDEDYVDQFLFESQAGYCDNFSTSMVVMLRALDIPARWAKGFTGGERVFGEDHFEGGEPEYEVTNNNAHSWVEVYFPNLGWVPFEPTVGFNNPTNFSFGESVDDILDRESQETPETPELPEDSESDEEDDTEEEEEDNSGTVLSFSKPMQFTAIGLSVAILAVLVWLIIKKRFSLIRRWKQQKMARNHDVDTFTDGYQFILKVLAKHGLVFKEGQTLREFAIDVDRWYGHSAMSELTRYYERAIYRDEPIQDQHHEVYRLWNRLVNDLLA</sequence>
<feature type="compositionally biased region" description="Acidic residues" evidence="1">
    <location>
        <begin position="584"/>
        <end position="604"/>
    </location>
</feature>
<evidence type="ECO:0000313" key="5">
    <source>
        <dbReference type="Proteomes" id="UP000276443"/>
    </source>
</evidence>
<feature type="transmembrane region" description="Helical" evidence="2">
    <location>
        <begin position="12"/>
        <end position="29"/>
    </location>
</feature>
<dbReference type="PANTHER" id="PTHR42736">
    <property type="entry name" value="PROTEIN-GLUTAMINE GAMMA-GLUTAMYLTRANSFERASE"/>
    <property type="match status" value="1"/>
</dbReference>
<feature type="transmembrane region" description="Helical" evidence="2">
    <location>
        <begin position="142"/>
        <end position="160"/>
    </location>
</feature>
<keyword evidence="5" id="KW-1185">Reference proteome</keyword>
<dbReference type="InterPro" id="IPR025403">
    <property type="entry name" value="TgpA-like_C"/>
</dbReference>
<feature type="transmembrane region" description="Helical" evidence="2">
    <location>
        <begin position="615"/>
        <end position="635"/>
    </location>
</feature>
<dbReference type="SMART" id="SM00460">
    <property type="entry name" value="TGc"/>
    <property type="match status" value="1"/>
</dbReference>
<dbReference type="InterPro" id="IPR038765">
    <property type="entry name" value="Papain-like_cys_pep_sf"/>
</dbReference>
<accession>A0A3N5BT64</accession>
<feature type="transmembrane region" description="Helical" evidence="2">
    <location>
        <begin position="166"/>
        <end position="183"/>
    </location>
</feature>
<dbReference type="RefSeq" id="WP_124223318.1">
    <property type="nucleotide sequence ID" value="NZ_RKRF01000012.1"/>
</dbReference>
<name>A0A3N5BT64_9BACI</name>
<dbReference type="EMBL" id="RKRF01000012">
    <property type="protein sequence ID" value="RPF50692.1"/>
    <property type="molecule type" value="Genomic_DNA"/>
</dbReference>
<dbReference type="PANTHER" id="PTHR42736:SF1">
    <property type="entry name" value="PROTEIN-GLUTAMINE GAMMA-GLUTAMYLTRANSFERASE"/>
    <property type="match status" value="1"/>
</dbReference>
<feature type="transmembrane region" description="Helical" evidence="2">
    <location>
        <begin position="203"/>
        <end position="221"/>
    </location>
</feature>
<dbReference type="OrthoDB" id="9804872at2"/>
<dbReference type="Pfam" id="PF01841">
    <property type="entry name" value="Transglut_core"/>
    <property type="match status" value="1"/>
</dbReference>
<feature type="domain" description="Transglutaminase-like" evidence="3">
    <location>
        <begin position="476"/>
        <end position="554"/>
    </location>
</feature>
<dbReference type="InterPro" id="IPR002931">
    <property type="entry name" value="Transglutaminase-like"/>
</dbReference>
<gene>
    <name evidence="4" type="ORF">EDC24_2661</name>
</gene>
<keyword evidence="2" id="KW-0812">Transmembrane</keyword>
<organism evidence="4 5">
    <name type="scientific">Aquisalibacillus elongatus</name>
    <dbReference type="NCBI Taxonomy" id="485577"/>
    <lineage>
        <taxon>Bacteria</taxon>
        <taxon>Bacillati</taxon>
        <taxon>Bacillota</taxon>
        <taxon>Bacilli</taxon>
        <taxon>Bacillales</taxon>
        <taxon>Bacillaceae</taxon>
        <taxon>Aquisalibacillus</taxon>
    </lineage>
</organism>
<proteinExistence type="predicted"/>
<dbReference type="AlphaFoldDB" id="A0A3N5BT64"/>
<dbReference type="InterPro" id="IPR052901">
    <property type="entry name" value="Bact_TGase-like"/>
</dbReference>
<feature type="transmembrane region" description="Helical" evidence="2">
    <location>
        <begin position="69"/>
        <end position="89"/>
    </location>
</feature>
<reference evidence="4 5" key="1">
    <citation type="submission" date="2018-11" db="EMBL/GenBank/DDBJ databases">
        <title>Genomic Encyclopedia of Type Strains, Phase IV (KMG-IV): sequencing the most valuable type-strain genomes for metagenomic binning, comparative biology and taxonomic classification.</title>
        <authorList>
            <person name="Goeker M."/>
        </authorList>
    </citation>
    <scope>NUCLEOTIDE SEQUENCE [LARGE SCALE GENOMIC DNA]</scope>
    <source>
        <strain evidence="4 5">DSM 18090</strain>
    </source>
</reference>
<keyword evidence="2" id="KW-1133">Transmembrane helix</keyword>
<feature type="transmembrane region" description="Helical" evidence="2">
    <location>
        <begin position="41"/>
        <end position="62"/>
    </location>
</feature>
<evidence type="ECO:0000259" key="3">
    <source>
        <dbReference type="SMART" id="SM00460"/>
    </source>
</evidence>
<keyword evidence="2" id="KW-0472">Membrane</keyword>
<feature type="region of interest" description="Disordered" evidence="1">
    <location>
        <begin position="575"/>
        <end position="608"/>
    </location>
</feature>